<name>A0A382GZ19_9ZZZZ</name>
<dbReference type="InterPro" id="IPR024046">
    <property type="entry name" value="Flagellar_assmbl_FliW_dom_sf"/>
</dbReference>
<dbReference type="Pfam" id="PF02623">
    <property type="entry name" value="FliW"/>
    <property type="match status" value="1"/>
</dbReference>
<proteinExistence type="predicted"/>
<dbReference type="SUPFAM" id="SSF141457">
    <property type="entry name" value="BH3618-like"/>
    <property type="match status" value="1"/>
</dbReference>
<dbReference type="InterPro" id="IPR003775">
    <property type="entry name" value="Flagellar_assembly_factor_FliW"/>
</dbReference>
<evidence type="ECO:0000313" key="1">
    <source>
        <dbReference type="EMBL" id="SVB80122.1"/>
    </source>
</evidence>
<gene>
    <name evidence="1" type="ORF">METZ01_LOCUS232976</name>
</gene>
<sequence>MYGFDQEKEFVLLPLDPNIDSPMEWLQSLRTPELTFIV</sequence>
<dbReference type="EMBL" id="UINC01058168">
    <property type="protein sequence ID" value="SVB80122.1"/>
    <property type="molecule type" value="Genomic_DNA"/>
</dbReference>
<dbReference type="AlphaFoldDB" id="A0A382GZ19"/>
<reference evidence="1" key="1">
    <citation type="submission" date="2018-05" db="EMBL/GenBank/DDBJ databases">
        <authorList>
            <person name="Lanie J.A."/>
            <person name="Ng W.-L."/>
            <person name="Kazmierczak K.M."/>
            <person name="Andrzejewski T.M."/>
            <person name="Davidsen T.M."/>
            <person name="Wayne K.J."/>
            <person name="Tettelin H."/>
            <person name="Glass J.I."/>
            <person name="Rusch D."/>
            <person name="Podicherti R."/>
            <person name="Tsui H.-C.T."/>
            <person name="Winkler M.E."/>
        </authorList>
    </citation>
    <scope>NUCLEOTIDE SEQUENCE</scope>
</reference>
<accession>A0A382GZ19</accession>
<dbReference type="GO" id="GO:0044780">
    <property type="term" value="P:bacterial-type flagellum assembly"/>
    <property type="evidence" value="ECO:0007669"/>
    <property type="project" value="InterPro"/>
</dbReference>
<organism evidence="1">
    <name type="scientific">marine metagenome</name>
    <dbReference type="NCBI Taxonomy" id="408172"/>
    <lineage>
        <taxon>unclassified sequences</taxon>
        <taxon>metagenomes</taxon>
        <taxon>ecological metagenomes</taxon>
    </lineage>
</organism>
<feature type="non-terminal residue" evidence="1">
    <location>
        <position position="38"/>
    </location>
</feature>
<protein>
    <submittedName>
        <fullName evidence="1">Uncharacterized protein</fullName>
    </submittedName>
</protein>
<dbReference type="Gene3D" id="2.30.290.10">
    <property type="entry name" value="BH3618-like"/>
    <property type="match status" value="1"/>
</dbReference>